<reference evidence="2" key="2">
    <citation type="submission" date="2025-08" db="UniProtKB">
        <authorList>
            <consortium name="Ensembl"/>
        </authorList>
    </citation>
    <scope>IDENTIFICATION</scope>
</reference>
<reference evidence="2" key="3">
    <citation type="submission" date="2025-09" db="UniProtKB">
        <authorList>
            <consortium name="Ensembl"/>
        </authorList>
    </citation>
    <scope>IDENTIFICATION</scope>
</reference>
<dbReference type="GeneTree" id="ENSGT00390000005348"/>
<dbReference type="Proteomes" id="UP000694387">
    <property type="component" value="Chromosome 3"/>
</dbReference>
<feature type="compositionally biased region" description="Basic and acidic residues" evidence="1">
    <location>
        <begin position="233"/>
        <end position="243"/>
    </location>
</feature>
<name>A0A9L0IDM3_EQUAS</name>
<dbReference type="Pfam" id="PF15848">
    <property type="entry name" value="ODAPH"/>
    <property type="match status" value="1"/>
</dbReference>
<evidence type="ECO:0000256" key="1">
    <source>
        <dbReference type="SAM" id="MobiDB-lite"/>
    </source>
</evidence>
<sequence length="258" mass="28948">ILSGISLWISCPHTTGPDRCGPLCNANYLNQAAGDSPTPLKSYVGFKAVPAQGRSHGSPVLRLLLATGLLVGGNCGRRSSPFYSFSGDTGFSAYPIFIWPKPDTPPSALHLPRTSATNCVSLLRFSGQEEVVTPPGGSRNNGDPTDCQIFTLTPPPTTRNPVTRIQPITRTPKCPFIFFPRRRPRVYIRFPNRPFLPPWCNRRFQFHPFIWPRVRLPPHYQYFPGRNVGRGSSSEESREKREAPNMLKPKRPMPRKRL</sequence>
<dbReference type="AlphaFoldDB" id="A0A9L0IDM3"/>
<feature type="compositionally biased region" description="Basic residues" evidence="1">
    <location>
        <begin position="248"/>
        <end position="258"/>
    </location>
</feature>
<dbReference type="InterPro" id="IPR031706">
    <property type="entry name" value="ODAPH"/>
</dbReference>
<evidence type="ECO:0000313" key="3">
    <source>
        <dbReference type="Proteomes" id="UP000694387"/>
    </source>
</evidence>
<reference evidence="2 3" key="1">
    <citation type="journal article" date="2020" name="Nat. Commun.">
        <title>Donkey genomes provide new insights into domestication and selection for coat color.</title>
        <authorList>
            <person name="Wang"/>
            <person name="C."/>
            <person name="Li"/>
            <person name="H."/>
            <person name="Guo"/>
            <person name="Y."/>
            <person name="Huang"/>
            <person name="J."/>
            <person name="Sun"/>
            <person name="Y."/>
            <person name="Min"/>
            <person name="J."/>
            <person name="Wang"/>
            <person name="J."/>
            <person name="Fang"/>
            <person name="X."/>
            <person name="Zhao"/>
            <person name="Z."/>
            <person name="Wang"/>
            <person name="S."/>
            <person name="Zhang"/>
            <person name="Y."/>
            <person name="Liu"/>
            <person name="Q."/>
            <person name="Jiang"/>
            <person name="Q."/>
            <person name="Wang"/>
            <person name="X."/>
            <person name="Guo"/>
            <person name="Y."/>
            <person name="Yang"/>
            <person name="C."/>
            <person name="Wang"/>
            <person name="Y."/>
            <person name="Tian"/>
            <person name="F."/>
            <person name="Zhuang"/>
            <person name="G."/>
            <person name="Fan"/>
            <person name="Y."/>
            <person name="Gao"/>
            <person name="Q."/>
            <person name="Li"/>
            <person name="Y."/>
            <person name="Ju"/>
            <person name="Z."/>
            <person name="Li"/>
            <person name="J."/>
            <person name="Li"/>
            <person name="R."/>
            <person name="Hou"/>
            <person name="M."/>
            <person name="Yang"/>
            <person name="G."/>
            <person name="Liu"/>
            <person name="G."/>
            <person name="Liu"/>
            <person name="W."/>
            <person name="Guo"/>
            <person name="J."/>
            <person name="Pan"/>
            <person name="S."/>
            <person name="Fan"/>
            <person name="G."/>
            <person name="Zhang"/>
            <person name="W."/>
            <person name="Zhang"/>
            <person name="R."/>
            <person name="Yu"/>
            <person name="J."/>
            <person name="Zhang"/>
            <person name="X."/>
            <person name="Yin"/>
            <person name="Q."/>
            <person name="Ji"/>
            <person name="C."/>
            <person name="Jin"/>
            <person name="Y."/>
            <person name="Yue"/>
            <person name="G."/>
            <person name="Liu"/>
            <person name="M."/>
            <person name="Xu"/>
            <person name="J."/>
            <person name="Liu"/>
            <person name="S."/>
            <person name="Jordana"/>
            <person name="J."/>
            <person name="Noce"/>
            <person name="A."/>
            <person name="Amills"/>
            <person name="M."/>
            <person name="Wu"/>
            <person name="D.D."/>
            <person name="Li"/>
            <person name="S."/>
            <person name="Zhou"/>
            <person name="X. and Zhong"/>
            <person name="J."/>
        </authorList>
    </citation>
    <scope>NUCLEOTIDE SEQUENCE [LARGE SCALE GENOMIC DNA]</scope>
</reference>
<proteinExistence type="predicted"/>
<feature type="region of interest" description="Disordered" evidence="1">
    <location>
        <begin position="226"/>
        <end position="258"/>
    </location>
</feature>
<dbReference type="Ensembl" id="ENSEAST00005038630.1">
    <property type="protein sequence ID" value="ENSEASP00005035143.1"/>
    <property type="gene ID" value="ENSEASG00005026483.1"/>
</dbReference>
<keyword evidence="3" id="KW-1185">Reference proteome</keyword>
<dbReference type="GO" id="GO:0070175">
    <property type="term" value="P:positive regulation of enamel mineralization"/>
    <property type="evidence" value="ECO:0007669"/>
    <property type="project" value="TreeGrafter"/>
</dbReference>
<organism evidence="2 3">
    <name type="scientific">Equus asinus</name>
    <name type="common">Donkey</name>
    <name type="synonym">Equus africanus asinus</name>
    <dbReference type="NCBI Taxonomy" id="9793"/>
    <lineage>
        <taxon>Eukaryota</taxon>
        <taxon>Metazoa</taxon>
        <taxon>Chordata</taxon>
        <taxon>Craniata</taxon>
        <taxon>Vertebrata</taxon>
        <taxon>Euteleostomi</taxon>
        <taxon>Mammalia</taxon>
        <taxon>Eutheria</taxon>
        <taxon>Laurasiatheria</taxon>
        <taxon>Perissodactyla</taxon>
        <taxon>Equidae</taxon>
        <taxon>Equus</taxon>
    </lineage>
</organism>
<dbReference type="PANTHER" id="PTHR40376">
    <property type="entry name" value="ODONTOGENESIS ASSOCIATED PHOSPHOPROTEIN"/>
    <property type="match status" value="1"/>
</dbReference>
<gene>
    <name evidence="2" type="primary">ODAPH</name>
</gene>
<evidence type="ECO:0000313" key="2">
    <source>
        <dbReference type="Ensembl" id="ENSEASP00005035143.1"/>
    </source>
</evidence>
<protein>
    <submittedName>
        <fullName evidence="2">Odontosis associated phosphoprotein</fullName>
    </submittedName>
</protein>
<accession>A0A9L0IDM3</accession>
<dbReference type="PANTHER" id="PTHR40376:SF1">
    <property type="entry name" value="ODONTOGENESIS ASSOCIATED PHOSPHOPROTEIN"/>
    <property type="match status" value="1"/>
</dbReference>